<dbReference type="AlphaFoldDB" id="A0A9P8L5L2"/>
<dbReference type="PANTHER" id="PTHR46179">
    <property type="entry name" value="ZINC FINGER PROTEIN"/>
    <property type="match status" value="1"/>
</dbReference>
<evidence type="ECO:0000256" key="2">
    <source>
        <dbReference type="SAM" id="SignalP"/>
    </source>
</evidence>
<dbReference type="OrthoDB" id="5305647at2759"/>
<dbReference type="PANTHER" id="PTHR46179:SF24">
    <property type="entry name" value="C2H2-TYPE DOMAIN-CONTAINING PROTEIN"/>
    <property type="match status" value="1"/>
</dbReference>
<evidence type="ECO:0000313" key="5">
    <source>
        <dbReference type="Proteomes" id="UP000698800"/>
    </source>
</evidence>
<feature type="compositionally biased region" description="Low complexity" evidence="1">
    <location>
        <begin position="145"/>
        <end position="157"/>
    </location>
</feature>
<feature type="domain" description="C2H2-type" evidence="3">
    <location>
        <begin position="247"/>
        <end position="278"/>
    </location>
</feature>
<evidence type="ECO:0000259" key="3">
    <source>
        <dbReference type="SMART" id="SM00355"/>
    </source>
</evidence>
<proteinExistence type="predicted"/>
<feature type="domain" description="C2H2-type" evidence="3">
    <location>
        <begin position="182"/>
        <end position="206"/>
    </location>
</feature>
<feature type="signal peptide" evidence="2">
    <location>
        <begin position="1"/>
        <end position="22"/>
    </location>
</feature>
<sequence length="339" mass="37803">MPWNMKTPLLVLWGVCWMFFGATPPLSDSSLSGLTDVGYDPVMQYGGHSDSPSSIYPGPEQPISQPTYSPLQTAGALAASDAGSSGIMAGIAPLFFPPDHWPNLVHQSFMSFMSPLSQQVVAGGFSEPIQDPAQDMSTGEPRGTSDAAAESSAPSNSPLVATHPSTVALPRPLPNRSSQGLYGCEVQDCIYETHLLSSWQRHMDKHDRPYKCTHPVCSRILGFTYQYGLKRHERQVHKLHQRPGDQQYCPHLDCRRSEGGKRPFGRKENLEDHIRRIHKTAQKLAIVNRPIAPNPAGRKRLRTESLQGRQEQKEELRREMKRLKENIEMLQKKLDADCG</sequence>
<comment type="caution">
    <text evidence="4">The sequence shown here is derived from an EMBL/GenBank/DDBJ whole genome shotgun (WGS) entry which is preliminary data.</text>
</comment>
<feature type="domain" description="C2H2-type" evidence="3">
    <location>
        <begin position="210"/>
        <end position="237"/>
    </location>
</feature>
<organism evidence="4 5">
    <name type="scientific">Glutinoglossum americanum</name>
    <dbReference type="NCBI Taxonomy" id="1670608"/>
    <lineage>
        <taxon>Eukaryota</taxon>
        <taxon>Fungi</taxon>
        <taxon>Dikarya</taxon>
        <taxon>Ascomycota</taxon>
        <taxon>Pezizomycotina</taxon>
        <taxon>Geoglossomycetes</taxon>
        <taxon>Geoglossales</taxon>
        <taxon>Geoglossaceae</taxon>
        <taxon>Glutinoglossum</taxon>
    </lineage>
</organism>
<evidence type="ECO:0000313" key="4">
    <source>
        <dbReference type="EMBL" id="KAH0544754.1"/>
    </source>
</evidence>
<feature type="region of interest" description="Disordered" evidence="1">
    <location>
        <begin position="289"/>
        <end position="314"/>
    </location>
</feature>
<keyword evidence="5" id="KW-1185">Reference proteome</keyword>
<gene>
    <name evidence="4" type="ORF">FGG08_001121</name>
</gene>
<dbReference type="InterPro" id="IPR013087">
    <property type="entry name" value="Znf_C2H2_type"/>
</dbReference>
<dbReference type="Gene3D" id="3.30.160.60">
    <property type="entry name" value="Classic Zinc Finger"/>
    <property type="match status" value="1"/>
</dbReference>
<reference evidence="4" key="1">
    <citation type="submission" date="2021-03" db="EMBL/GenBank/DDBJ databases">
        <title>Comparative genomics and phylogenomic investigation of the class Geoglossomycetes provide insights into ecological specialization and systematics.</title>
        <authorList>
            <person name="Melie T."/>
            <person name="Pirro S."/>
            <person name="Miller A.N."/>
            <person name="Quandt A."/>
        </authorList>
    </citation>
    <scope>NUCLEOTIDE SEQUENCE</scope>
    <source>
        <strain evidence="4">GBOQ0MN5Z8</strain>
    </source>
</reference>
<dbReference type="GO" id="GO:0005634">
    <property type="term" value="C:nucleus"/>
    <property type="evidence" value="ECO:0007669"/>
    <property type="project" value="TreeGrafter"/>
</dbReference>
<evidence type="ECO:0000256" key="1">
    <source>
        <dbReference type="SAM" id="MobiDB-lite"/>
    </source>
</evidence>
<dbReference type="InterPro" id="IPR051061">
    <property type="entry name" value="Zinc_finger_trans_reg"/>
</dbReference>
<dbReference type="EMBL" id="JAGHQL010000014">
    <property type="protein sequence ID" value="KAH0544754.1"/>
    <property type="molecule type" value="Genomic_DNA"/>
</dbReference>
<name>A0A9P8L5L2_9PEZI</name>
<protein>
    <recommendedName>
        <fullName evidence="3">C2H2-type domain-containing protein</fullName>
    </recommendedName>
</protein>
<accession>A0A9P8L5L2</accession>
<feature type="chain" id="PRO_5040487588" description="C2H2-type domain-containing protein" evidence="2">
    <location>
        <begin position="23"/>
        <end position="339"/>
    </location>
</feature>
<dbReference type="Proteomes" id="UP000698800">
    <property type="component" value="Unassembled WGS sequence"/>
</dbReference>
<dbReference type="SMART" id="SM00355">
    <property type="entry name" value="ZnF_C2H2"/>
    <property type="match status" value="3"/>
</dbReference>
<keyword evidence="2" id="KW-0732">Signal</keyword>
<dbReference type="GO" id="GO:0006357">
    <property type="term" value="P:regulation of transcription by RNA polymerase II"/>
    <property type="evidence" value="ECO:0007669"/>
    <property type="project" value="TreeGrafter"/>
</dbReference>
<feature type="region of interest" description="Disordered" evidence="1">
    <location>
        <begin position="127"/>
        <end position="172"/>
    </location>
</feature>